<dbReference type="Proteomes" id="UP001430990">
    <property type="component" value="Chromosome"/>
</dbReference>
<gene>
    <name evidence="1" type="ORF">BjapCC829_33465</name>
</gene>
<reference evidence="1" key="1">
    <citation type="submission" date="2021-11" db="EMBL/GenBank/DDBJ databases">
        <title>Australian commercial rhizobial inoculants.</title>
        <authorList>
            <person name="Kohlmeier M.G."/>
            <person name="O'Hara G.W."/>
            <person name="Colombi E."/>
            <person name="Ramsay J.P."/>
            <person name="Terpolilli J."/>
        </authorList>
    </citation>
    <scope>NUCLEOTIDE SEQUENCE</scope>
    <source>
        <strain evidence="1">CC829</strain>
    </source>
</reference>
<accession>A0ABY3QG49</accession>
<name>A0ABY3QG49_9BRAD</name>
<dbReference type="SUPFAM" id="SSF53659">
    <property type="entry name" value="Isocitrate/Isopropylmalate dehydrogenase-like"/>
    <property type="match status" value="1"/>
</dbReference>
<organism evidence="1 2">
    <name type="scientific">Bradyrhizobium barranii</name>
    <dbReference type="NCBI Taxonomy" id="2992140"/>
    <lineage>
        <taxon>Bacteria</taxon>
        <taxon>Pseudomonadati</taxon>
        <taxon>Pseudomonadota</taxon>
        <taxon>Alphaproteobacteria</taxon>
        <taxon>Hyphomicrobiales</taxon>
        <taxon>Nitrobacteraceae</taxon>
        <taxon>Bradyrhizobium</taxon>
    </lineage>
</organism>
<keyword evidence="2" id="KW-1185">Reference proteome</keyword>
<proteinExistence type="predicted"/>
<sequence>MVHPCDETSLRCGVLDSASAGIIRPILVGPEGKIRDTADTHGLDIARIEIVDAPHSEAAAAKAVELIHAAHGEMLMKGSLHTDELMCSITAKAGGLRMDRATTRHRHLIDHLVSAQ</sequence>
<dbReference type="EMBL" id="CP088100">
    <property type="protein sequence ID" value="UFW84803.1"/>
    <property type="molecule type" value="Genomic_DNA"/>
</dbReference>
<evidence type="ECO:0000313" key="2">
    <source>
        <dbReference type="Proteomes" id="UP001430990"/>
    </source>
</evidence>
<evidence type="ECO:0008006" key="3">
    <source>
        <dbReference type="Google" id="ProtNLM"/>
    </source>
</evidence>
<dbReference type="Gene3D" id="3.40.718.10">
    <property type="entry name" value="Isopropylmalate Dehydrogenase"/>
    <property type="match status" value="1"/>
</dbReference>
<protein>
    <recommendedName>
        <fullName evidence="3">Phosphate acetyltransferase</fullName>
    </recommendedName>
</protein>
<evidence type="ECO:0000313" key="1">
    <source>
        <dbReference type="EMBL" id="UFW84803.1"/>
    </source>
</evidence>